<dbReference type="PANTHER" id="PTHR37461:SF1">
    <property type="entry name" value="ANTI-SIGMA-K FACTOR RSKA"/>
    <property type="match status" value="1"/>
</dbReference>
<evidence type="ECO:0000313" key="2">
    <source>
        <dbReference type="EMBL" id="MFC5511632.1"/>
    </source>
</evidence>
<sequence length="234" mass="25316">MNLRGNEPLRERLAAEYVLGTLRGRARRRFEGLMHQDAALRRTTREWNERLGAMAEFAPPVAPDRQAWHAIERRLGLQPEAPRWQFWRHGSLGLWRGFGLASSALAALLLVTVSVERPGTARTSDIASLTDEQARPALVVTADRARGVMTVKVVAQAPLTAGQALQLWAVPRAGKPRSLGVLGARRTLTLPLPASAIGDDVAVLAVSLEPEGGSPNPDGPSGPILYKGSWAHVL</sequence>
<dbReference type="RefSeq" id="WP_379720647.1">
    <property type="nucleotide sequence ID" value="NZ_JBHSMS010000036.1"/>
</dbReference>
<feature type="domain" description="Anti-sigma K factor RskA C-terminal" evidence="1">
    <location>
        <begin position="102"/>
        <end position="224"/>
    </location>
</feature>
<keyword evidence="3" id="KW-1185">Reference proteome</keyword>
<comment type="caution">
    <text evidence="2">The sequence shown here is derived from an EMBL/GenBank/DDBJ whole genome shotgun (WGS) entry which is preliminary data.</text>
</comment>
<name>A0ABW0PIS6_9BURK</name>
<protein>
    <submittedName>
        <fullName evidence="2">Anti-sigma factor domain-containing protein</fullName>
    </submittedName>
</protein>
<gene>
    <name evidence="2" type="ORF">ACFPOU_10910</name>
</gene>
<organism evidence="2 3">
    <name type="scientific">Massilia jejuensis</name>
    <dbReference type="NCBI Taxonomy" id="648894"/>
    <lineage>
        <taxon>Bacteria</taxon>
        <taxon>Pseudomonadati</taxon>
        <taxon>Pseudomonadota</taxon>
        <taxon>Betaproteobacteria</taxon>
        <taxon>Burkholderiales</taxon>
        <taxon>Oxalobacteraceae</taxon>
        <taxon>Telluria group</taxon>
        <taxon>Massilia</taxon>
    </lineage>
</organism>
<dbReference type="EMBL" id="JBHSMS010000036">
    <property type="protein sequence ID" value="MFC5511632.1"/>
    <property type="molecule type" value="Genomic_DNA"/>
</dbReference>
<dbReference type="InterPro" id="IPR051474">
    <property type="entry name" value="Anti-sigma-K/W_factor"/>
</dbReference>
<reference evidence="3" key="1">
    <citation type="journal article" date="2019" name="Int. J. Syst. Evol. Microbiol.">
        <title>The Global Catalogue of Microorganisms (GCM) 10K type strain sequencing project: providing services to taxonomists for standard genome sequencing and annotation.</title>
        <authorList>
            <consortium name="The Broad Institute Genomics Platform"/>
            <consortium name="The Broad Institute Genome Sequencing Center for Infectious Disease"/>
            <person name="Wu L."/>
            <person name="Ma J."/>
        </authorList>
    </citation>
    <scope>NUCLEOTIDE SEQUENCE [LARGE SCALE GENOMIC DNA]</scope>
    <source>
        <strain evidence="3">CCUG 38813</strain>
    </source>
</reference>
<dbReference type="Pfam" id="PF10099">
    <property type="entry name" value="RskA_C"/>
    <property type="match status" value="1"/>
</dbReference>
<proteinExistence type="predicted"/>
<evidence type="ECO:0000313" key="3">
    <source>
        <dbReference type="Proteomes" id="UP001596031"/>
    </source>
</evidence>
<dbReference type="InterPro" id="IPR018764">
    <property type="entry name" value="RskA_C"/>
</dbReference>
<accession>A0ABW0PIS6</accession>
<evidence type="ECO:0000259" key="1">
    <source>
        <dbReference type="Pfam" id="PF10099"/>
    </source>
</evidence>
<dbReference type="PANTHER" id="PTHR37461">
    <property type="entry name" value="ANTI-SIGMA-K FACTOR RSKA"/>
    <property type="match status" value="1"/>
</dbReference>
<dbReference type="Proteomes" id="UP001596031">
    <property type="component" value="Unassembled WGS sequence"/>
</dbReference>